<name>A0A0M0LFE0_9BACL</name>
<feature type="signal peptide" evidence="2">
    <location>
        <begin position="1"/>
        <end position="29"/>
    </location>
</feature>
<dbReference type="AlphaFoldDB" id="A0A0M0LFE0"/>
<proteinExistence type="predicted"/>
<protein>
    <recommendedName>
        <fullName evidence="3">Bacterial Ig domain-containing protein</fullName>
    </recommendedName>
</protein>
<dbReference type="Gene3D" id="2.60.40.10">
    <property type="entry name" value="Immunoglobulins"/>
    <property type="match status" value="3"/>
</dbReference>
<reference evidence="5" key="1">
    <citation type="submission" date="2015-08" db="EMBL/GenBank/DDBJ databases">
        <title>Fjat-10028 dsm 16317.</title>
        <authorList>
            <person name="Liu B."/>
            <person name="Wang J."/>
            <person name="Zhu Y."/>
            <person name="Liu G."/>
            <person name="Chen Q."/>
            <person name="Chen Z."/>
            <person name="Lan J."/>
            <person name="Che J."/>
            <person name="Ge C."/>
            <person name="Shi H."/>
            <person name="Pan Z."/>
            <person name="Liu X."/>
        </authorList>
    </citation>
    <scope>NUCLEOTIDE SEQUENCE [LARGE SCALE GENOMIC DNA]</scope>
    <source>
        <strain evidence="5">DSM 16317</strain>
    </source>
</reference>
<dbReference type="EMBL" id="LILB01000005">
    <property type="protein sequence ID" value="KOO49671.1"/>
    <property type="molecule type" value="Genomic_DNA"/>
</dbReference>
<feature type="chain" id="PRO_5005603347" description="Bacterial Ig domain-containing protein" evidence="2">
    <location>
        <begin position="30"/>
        <end position="520"/>
    </location>
</feature>
<evidence type="ECO:0000313" key="4">
    <source>
        <dbReference type="EMBL" id="KOO49671.1"/>
    </source>
</evidence>
<dbReference type="InterPro" id="IPR041498">
    <property type="entry name" value="Big_6"/>
</dbReference>
<dbReference type="InterPro" id="IPR013783">
    <property type="entry name" value="Ig-like_fold"/>
</dbReference>
<feature type="domain" description="Bacterial Ig" evidence="3">
    <location>
        <begin position="275"/>
        <end position="352"/>
    </location>
</feature>
<dbReference type="InterPro" id="IPR008964">
    <property type="entry name" value="Invasin/intimin_cell_adhesion"/>
</dbReference>
<gene>
    <name evidence="4" type="ORF">AMD00_15180</name>
</gene>
<keyword evidence="5" id="KW-1185">Reference proteome</keyword>
<dbReference type="PATRIC" id="fig|263475.3.peg.4312"/>
<feature type="domain" description="Bacterial Ig" evidence="3">
    <location>
        <begin position="358"/>
        <end position="437"/>
    </location>
</feature>
<feature type="domain" description="Bacterial Ig" evidence="3">
    <location>
        <begin position="440"/>
        <end position="519"/>
    </location>
</feature>
<sequence>MGVNVLKKSLITSLIATFLFLNAVFPALAASSVSITVNTDASQYTSGDKINISGVVLKDGKAGTGTAPLMQVKKGNTVVETYQWKDSEMDGNGNIYKTISPKKYESGSYTIQITAKNATPAYSTFELTNTNPVSKKSISVQSDKLKYEIGDKVQLTGKVTLDNKPVSNEIVDIIIEREGVKVNTESAVKTTKDGTYSFSFDSSKSKVGMYTASVSLADKSITAKTNAFELVASKTTPDPKPDPDPTTPVVPTPKPDPVPTIPLDPTPVPDPTVTPHAPEVNVVTSESMEIRGTADAGTKVTVTDKNNFFAQAVTKADGTFSIPLNVKIKAGTILYVTASASDKLSSETMIIVEDKTPPTKPIVKTVTDKDRKVKGTTEAEVKVSIKAGGKYIGTGYSDKNGVFSININAQKAGTILTLTATDDVGNTSASQKMTVIDKTAPKTPSVNSVRTTSTKVTGKAEAGSKVYVKAGSKIIGLATASKKGTFSVTIKKQKVNTKLSIYSKDKSGNVGKAKVITVKK</sequence>
<feature type="compositionally biased region" description="Pro residues" evidence="1">
    <location>
        <begin position="244"/>
        <end position="260"/>
    </location>
</feature>
<dbReference type="STRING" id="263475.AMD00_15180"/>
<dbReference type="SUPFAM" id="SSF49373">
    <property type="entry name" value="Invasin/intimin cell-adhesion fragments"/>
    <property type="match status" value="1"/>
</dbReference>
<organism evidence="4 5">
    <name type="scientific">Viridibacillus arvi</name>
    <dbReference type="NCBI Taxonomy" id="263475"/>
    <lineage>
        <taxon>Bacteria</taxon>
        <taxon>Bacillati</taxon>
        <taxon>Bacillota</taxon>
        <taxon>Bacilli</taxon>
        <taxon>Bacillales</taxon>
        <taxon>Caryophanaceae</taxon>
        <taxon>Viridibacillus</taxon>
    </lineage>
</organism>
<evidence type="ECO:0000256" key="1">
    <source>
        <dbReference type="SAM" id="MobiDB-lite"/>
    </source>
</evidence>
<evidence type="ECO:0000256" key="2">
    <source>
        <dbReference type="SAM" id="SignalP"/>
    </source>
</evidence>
<dbReference type="Gene3D" id="2.60.40.1930">
    <property type="match status" value="1"/>
</dbReference>
<dbReference type="Pfam" id="PF17936">
    <property type="entry name" value="Big_6"/>
    <property type="match status" value="3"/>
</dbReference>
<accession>A0A0M0LFE0</accession>
<comment type="caution">
    <text evidence="4">The sequence shown here is derived from an EMBL/GenBank/DDBJ whole genome shotgun (WGS) entry which is preliminary data.</text>
</comment>
<evidence type="ECO:0000259" key="3">
    <source>
        <dbReference type="Pfam" id="PF17936"/>
    </source>
</evidence>
<feature type="region of interest" description="Disordered" evidence="1">
    <location>
        <begin position="232"/>
        <end position="260"/>
    </location>
</feature>
<evidence type="ECO:0000313" key="5">
    <source>
        <dbReference type="Proteomes" id="UP000036867"/>
    </source>
</evidence>
<dbReference type="Proteomes" id="UP000036867">
    <property type="component" value="Unassembled WGS sequence"/>
</dbReference>
<keyword evidence="2" id="KW-0732">Signal</keyword>